<dbReference type="AlphaFoldDB" id="A0A841SVN8"/>
<evidence type="ECO:0000313" key="4">
    <source>
        <dbReference type="EMBL" id="MBB6635984.1"/>
    </source>
</evidence>
<dbReference type="Proteomes" id="UP000535838">
    <property type="component" value="Unassembled WGS sequence"/>
</dbReference>
<dbReference type="SUPFAM" id="SSF56529">
    <property type="entry name" value="FAH"/>
    <property type="match status" value="1"/>
</dbReference>
<evidence type="ECO:0000256" key="1">
    <source>
        <dbReference type="ARBA" id="ARBA00010211"/>
    </source>
</evidence>
<keyword evidence="4" id="KW-0378">Hydrolase</keyword>
<dbReference type="InterPro" id="IPR011234">
    <property type="entry name" value="Fumarylacetoacetase-like_C"/>
</dbReference>
<proteinExistence type="inferred from homology"/>
<dbReference type="PANTHER" id="PTHR42796">
    <property type="entry name" value="FUMARYLACETOACETATE HYDROLASE DOMAIN-CONTAINING PROTEIN 2A-RELATED"/>
    <property type="match status" value="1"/>
</dbReference>
<reference evidence="4 5" key="1">
    <citation type="submission" date="2020-08" db="EMBL/GenBank/DDBJ databases">
        <title>Cohnella phylogeny.</title>
        <authorList>
            <person name="Dunlap C."/>
        </authorList>
    </citation>
    <scope>NUCLEOTIDE SEQUENCE [LARGE SCALE GENOMIC DNA]</scope>
    <source>
        <strain evidence="4 5">DSM 25241</strain>
    </source>
</reference>
<evidence type="ECO:0000259" key="3">
    <source>
        <dbReference type="Pfam" id="PF01557"/>
    </source>
</evidence>
<dbReference type="EMBL" id="JACJVQ010000015">
    <property type="protein sequence ID" value="MBB6635984.1"/>
    <property type="molecule type" value="Genomic_DNA"/>
</dbReference>
<dbReference type="InterPro" id="IPR051121">
    <property type="entry name" value="FAH"/>
</dbReference>
<accession>A0A841SVN8</accession>
<dbReference type="PANTHER" id="PTHR42796:SF4">
    <property type="entry name" value="FUMARYLACETOACETATE HYDROLASE DOMAIN-CONTAINING PROTEIN 2A"/>
    <property type="match status" value="1"/>
</dbReference>
<comment type="caution">
    <text evidence="4">The sequence shown here is derived from an EMBL/GenBank/DDBJ whole genome shotgun (WGS) entry which is preliminary data.</text>
</comment>
<dbReference type="Gene3D" id="3.90.850.10">
    <property type="entry name" value="Fumarylacetoacetase-like, C-terminal domain"/>
    <property type="match status" value="1"/>
</dbReference>
<name>A0A841SVN8_9BACL</name>
<dbReference type="GO" id="GO:0046872">
    <property type="term" value="F:metal ion binding"/>
    <property type="evidence" value="ECO:0007669"/>
    <property type="project" value="UniProtKB-KW"/>
</dbReference>
<dbReference type="FunFam" id="3.90.850.10:FF:000002">
    <property type="entry name" value="2-hydroxyhepta-2,4-diene-1,7-dioate isomerase"/>
    <property type="match status" value="1"/>
</dbReference>
<dbReference type="Pfam" id="PF01557">
    <property type="entry name" value="FAA_hydrolase"/>
    <property type="match status" value="1"/>
</dbReference>
<dbReference type="GO" id="GO:0016787">
    <property type="term" value="F:hydrolase activity"/>
    <property type="evidence" value="ECO:0007669"/>
    <property type="project" value="UniProtKB-KW"/>
</dbReference>
<keyword evidence="5" id="KW-1185">Reference proteome</keyword>
<keyword evidence="2" id="KW-0479">Metal-binding</keyword>
<feature type="domain" description="Fumarylacetoacetase-like C-terminal" evidence="3">
    <location>
        <begin position="88"/>
        <end position="294"/>
    </location>
</feature>
<evidence type="ECO:0000313" key="5">
    <source>
        <dbReference type="Proteomes" id="UP000535838"/>
    </source>
</evidence>
<comment type="similarity">
    <text evidence="1">Belongs to the FAH family.</text>
</comment>
<evidence type="ECO:0000256" key="2">
    <source>
        <dbReference type="ARBA" id="ARBA00022723"/>
    </source>
</evidence>
<organism evidence="4 5">
    <name type="scientific">Cohnella thailandensis</name>
    <dbReference type="NCBI Taxonomy" id="557557"/>
    <lineage>
        <taxon>Bacteria</taxon>
        <taxon>Bacillati</taxon>
        <taxon>Bacillota</taxon>
        <taxon>Bacilli</taxon>
        <taxon>Bacillales</taxon>
        <taxon>Paenibacillaceae</taxon>
        <taxon>Cohnella</taxon>
    </lineage>
</organism>
<dbReference type="GO" id="GO:0016853">
    <property type="term" value="F:isomerase activity"/>
    <property type="evidence" value="ECO:0007669"/>
    <property type="project" value="UniProtKB-ARBA"/>
</dbReference>
<gene>
    <name evidence="4" type="ORF">H7B67_17840</name>
</gene>
<dbReference type="RefSeq" id="WP_185121204.1">
    <property type="nucleotide sequence ID" value="NZ_JACJVQ010000015.1"/>
</dbReference>
<dbReference type="GO" id="GO:0019752">
    <property type="term" value="P:carboxylic acid metabolic process"/>
    <property type="evidence" value="ECO:0007669"/>
    <property type="project" value="UniProtKB-ARBA"/>
</dbReference>
<protein>
    <submittedName>
        <fullName evidence="4">Fumarylacetoacetate hydrolase family protein</fullName>
    </submittedName>
</protein>
<dbReference type="InterPro" id="IPR036663">
    <property type="entry name" value="Fumarylacetoacetase_C_sf"/>
</dbReference>
<sequence>MKLLNYYDNGLRMGVVTDKGVVDVELALRANPTSLQVPTTVREVLNGGPQAQDALSHYIANLPPTDNANYLKQEDRLTLAPCVADPGKIICIGLNYRRHAEETNMPIPAFPILFNKFENTLNGHGHTVPLPSNSSKVDYEAELTVVIGKNAKNVSEADALDYVFGYCNANDLSARDLQFRTSQWLTGKSCDGFSPIGPYLVTADEVRDPNALDIRCIVNGEIRQNSNTADMIFDVKQIVSYVSQVMTLKPGDLIMTGTPEGVVMGYPEEKQIYLKPGDVVTIEIEKLGSITNTMVSEEAGA</sequence>